<feature type="domain" description="Amidohydrolase-related" evidence="2">
    <location>
        <begin position="79"/>
        <end position="421"/>
    </location>
</feature>
<name>A0A1M6WFA6_9BACT</name>
<evidence type="ECO:0000313" key="4">
    <source>
        <dbReference type="Proteomes" id="UP000185812"/>
    </source>
</evidence>
<dbReference type="InterPro" id="IPR006680">
    <property type="entry name" value="Amidohydro-rel"/>
</dbReference>
<dbReference type="Gene3D" id="1.20.58.520">
    <property type="entry name" value="Amidohydrolase"/>
    <property type="match status" value="1"/>
</dbReference>
<dbReference type="PANTHER" id="PTHR43135:SF3">
    <property type="entry name" value="ALPHA-D-RIBOSE 1-METHYLPHOSPHONATE 5-TRIPHOSPHATE DIPHOSPHATASE"/>
    <property type="match status" value="1"/>
</dbReference>
<keyword evidence="1" id="KW-0732">Signal</keyword>
<dbReference type="SUPFAM" id="SSF51338">
    <property type="entry name" value="Composite domain of metallo-dependent hydrolases"/>
    <property type="match status" value="1"/>
</dbReference>
<protein>
    <submittedName>
        <fullName evidence="3">Imidazolonepropionase</fullName>
    </submittedName>
</protein>
<dbReference type="InterPro" id="IPR032466">
    <property type="entry name" value="Metal_Hydrolase"/>
</dbReference>
<dbReference type="OrthoDB" id="9797498at2"/>
<feature type="chain" id="PRO_5012680690" evidence="1">
    <location>
        <begin position="20"/>
        <end position="440"/>
    </location>
</feature>
<dbReference type="InterPro" id="IPR011059">
    <property type="entry name" value="Metal-dep_hydrolase_composite"/>
</dbReference>
<gene>
    <name evidence="3" type="ORF">SAMN04488087_2307</name>
</gene>
<feature type="signal peptide" evidence="1">
    <location>
        <begin position="1"/>
        <end position="19"/>
    </location>
</feature>
<reference evidence="4" key="1">
    <citation type="submission" date="2016-11" db="EMBL/GenBank/DDBJ databases">
        <authorList>
            <person name="Varghese N."/>
            <person name="Submissions S."/>
        </authorList>
    </citation>
    <scope>NUCLEOTIDE SEQUENCE [LARGE SCALE GENOMIC DNA]</scope>
    <source>
        <strain evidence="4">DSM 22212</strain>
    </source>
</reference>
<evidence type="ECO:0000313" key="3">
    <source>
        <dbReference type="EMBL" id="SHK92368.1"/>
    </source>
</evidence>
<dbReference type="PROSITE" id="PS51257">
    <property type="entry name" value="PROKAR_LIPOPROTEIN"/>
    <property type="match status" value="1"/>
</dbReference>
<dbReference type="Proteomes" id="UP000185812">
    <property type="component" value="Unassembled WGS sequence"/>
</dbReference>
<dbReference type="Gene3D" id="3.40.50.10910">
    <property type="entry name" value="Amidohydrolase"/>
    <property type="match status" value="1"/>
</dbReference>
<evidence type="ECO:0000259" key="2">
    <source>
        <dbReference type="Pfam" id="PF01979"/>
    </source>
</evidence>
<organism evidence="3 4">
    <name type="scientific">Rhodothermus profundi</name>
    <dbReference type="NCBI Taxonomy" id="633813"/>
    <lineage>
        <taxon>Bacteria</taxon>
        <taxon>Pseudomonadati</taxon>
        <taxon>Rhodothermota</taxon>
        <taxon>Rhodothermia</taxon>
        <taxon>Rhodothermales</taxon>
        <taxon>Rhodothermaceae</taxon>
        <taxon>Rhodothermus</taxon>
    </lineage>
</organism>
<sequence>MKMLQILGFFVMGALACQAQPTAEPVTAFVHVNVLPMDRDTVLSDQTVLVRGTRIIAVGPAAAVEIPENARRIEGRGRYLLPGLAEMHGHVPGGNAPAQYVEDVMWLYVANGVTTVRGMLGNPAQLELRERIQRGELVGPTLYLAGPAFSGRTVRTPEEAEERVRQQKAEGWDLLKVQEGLRPEVYDAMARAAHEVGIRFAGHVPDEVGLRHALEMGQETFDHLDGFIAYLDAFDRPIDETRLREIVRLTREAQAWVVPTMALWEVLMGAADLETLRRYEELRYMPPEIVARWVRAHERRLNNPRLDRAAARQHIANRMRLLKALADGGVGILFGTDSPQQFSVPGFSVYREMARMEAAGLTPYQILRSATYNVGQYFQRHDRFGAVAIGHRADLILLEGNPLENLEHLKRRVGVMVRGRWFPESELQARLEAIAARYAR</sequence>
<dbReference type="InterPro" id="IPR051781">
    <property type="entry name" value="Metallo-dep_Hydrolase"/>
</dbReference>
<dbReference type="PANTHER" id="PTHR43135">
    <property type="entry name" value="ALPHA-D-RIBOSE 1-METHYLPHOSPHONATE 5-TRIPHOSPHATE DIPHOSPHATASE"/>
    <property type="match status" value="1"/>
</dbReference>
<dbReference type="SUPFAM" id="SSF51556">
    <property type="entry name" value="Metallo-dependent hydrolases"/>
    <property type="match status" value="1"/>
</dbReference>
<dbReference type="EMBL" id="FRAU01000008">
    <property type="protein sequence ID" value="SHK92368.1"/>
    <property type="molecule type" value="Genomic_DNA"/>
</dbReference>
<keyword evidence="4" id="KW-1185">Reference proteome</keyword>
<dbReference type="STRING" id="633813.SAMN04488087_2307"/>
<dbReference type="GO" id="GO:0016810">
    <property type="term" value="F:hydrolase activity, acting on carbon-nitrogen (but not peptide) bonds"/>
    <property type="evidence" value="ECO:0007669"/>
    <property type="project" value="InterPro"/>
</dbReference>
<evidence type="ECO:0000256" key="1">
    <source>
        <dbReference type="SAM" id="SignalP"/>
    </source>
</evidence>
<proteinExistence type="predicted"/>
<accession>A0A1M6WFA6</accession>
<dbReference type="Gene3D" id="2.30.40.10">
    <property type="entry name" value="Urease, subunit C, domain 1"/>
    <property type="match status" value="1"/>
</dbReference>
<dbReference type="AlphaFoldDB" id="A0A1M6WFA6"/>
<dbReference type="Gene3D" id="3.30.110.90">
    <property type="entry name" value="Amidohydrolase"/>
    <property type="match status" value="1"/>
</dbReference>
<dbReference type="RefSeq" id="WP_072716152.1">
    <property type="nucleotide sequence ID" value="NZ_FRAU01000008.1"/>
</dbReference>
<dbReference type="Pfam" id="PF01979">
    <property type="entry name" value="Amidohydro_1"/>
    <property type="match status" value="1"/>
</dbReference>